<dbReference type="PATRIC" id="fig|1915.4.peg.4455"/>
<dbReference type="EMBL" id="CP016438">
    <property type="protein sequence ID" value="ANS66260.1"/>
    <property type="molecule type" value="Genomic_DNA"/>
</dbReference>
<organism evidence="1 2">
    <name type="scientific">Streptomyces lincolnensis</name>
    <dbReference type="NCBI Taxonomy" id="1915"/>
    <lineage>
        <taxon>Bacteria</taxon>
        <taxon>Bacillati</taxon>
        <taxon>Actinomycetota</taxon>
        <taxon>Actinomycetes</taxon>
        <taxon>Kitasatosporales</taxon>
        <taxon>Streptomycetaceae</taxon>
        <taxon>Streptomyces</taxon>
    </lineage>
</organism>
<dbReference type="Gene3D" id="1.10.101.10">
    <property type="entry name" value="PGBD-like superfamily/PGBD"/>
    <property type="match status" value="1"/>
</dbReference>
<dbReference type="STRING" id="1915.SLINC_4036"/>
<dbReference type="SUPFAM" id="SSF47090">
    <property type="entry name" value="PGBD-like"/>
    <property type="match status" value="2"/>
</dbReference>
<sequence>MADEMVLRAQRFINSTYGDVPGITKVDETGVVTWPTLNALIRALQYELGITALADNFGPTTLRTLTEKWPSIDAGSTAPANVIRILQSALYCKGYDGGDIDGTYGARVAAAVREIKADAGLDGPFPGDAVVPKLFKALLTMDAYTLRDGGDDTVRAAQRWMNATYIGRANFFVIACDGRYSRDVQRALMFAVQYETGMTDAVANGVFGPGTQAGVRNNPVSVGSTGAWVRLFSAAMAFNRRRGVAFTDAFDARLAVRVCAFQEFVRLPVTGKGDFATWASLLVSTGDTTRPGTAADCSTEVTAARAKELAAAGYEVVGRYLSNVAGTSLDKMIKPGELRVMADNGLACFPIYQTNGAAASYFTAAQGTSDAADALHWARYHGFRPGTRIYFAVDYDAVDSEVDSGVLPYFRALKAAVDADGAGYRTGIYGPRAVCSRVGGEGLTSASFVSDMSTAYTGNVASPLPEDWAFDQIVTLSVGSGDGAIEIDKNIASGRDRGQISYDPPGAATDLDVRFDLSRRAVALADVRAYLQSCGIPEKGAGDPTPTSTKVAPGAAGTTEAFDTLIAYDAVLTDLARTLRMRKALIAASVLWAARTGTTLSPKAAVAARNHCVRTRILRGPILDANDPADLRAMGRKLRDDTTFRVNTVAYALITSAHDLGLPRPGLADTDHSTLRLLDGPVQLGLYQVLEKYYAPLRAGR</sequence>
<dbReference type="InterPro" id="IPR015020">
    <property type="entry name" value="Rv2525c-like_Glyco_Hydro-like"/>
</dbReference>
<name>A0A1B1MCA9_STRLN</name>
<gene>
    <name evidence="1" type="ORF">SLINC_4036</name>
</gene>
<dbReference type="InterPro" id="IPR017853">
    <property type="entry name" value="GH"/>
</dbReference>
<dbReference type="AlphaFoldDB" id="A0A1B1MCA9"/>
<evidence type="ECO:0000313" key="2">
    <source>
        <dbReference type="Proteomes" id="UP000092598"/>
    </source>
</evidence>
<accession>A0A1B1MCA9</accession>
<dbReference type="InterPro" id="IPR002477">
    <property type="entry name" value="Peptidoglycan-bd-like"/>
</dbReference>
<dbReference type="SUPFAM" id="SSF51445">
    <property type="entry name" value="(Trans)glycosidases"/>
    <property type="match status" value="1"/>
</dbReference>
<dbReference type="OrthoDB" id="1795295at2"/>
<dbReference type="Proteomes" id="UP000092598">
    <property type="component" value="Chromosome"/>
</dbReference>
<dbReference type="InterPro" id="IPR036365">
    <property type="entry name" value="PGBD-like_sf"/>
</dbReference>
<dbReference type="InterPro" id="IPR036366">
    <property type="entry name" value="PGBDSf"/>
</dbReference>
<dbReference type="Pfam" id="PF08924">
    <property type="entry name" value="Rv2525c_GlyHyd-like"/>
    <property type="match status" value="1"/>
</dbReference>
<keyword evidence="2" id="KW-1185">Reference proteome</keyword>
<evidence type="ECO:0000313" key="1">
    <source>
        <dbReference type="EMBL" id="ANS66260.1"/>
    </source>
</evidence>
<dbReference type="KEGG" id="sls:SLINC_4036"/>
<protein>
    <submittedName>
        <fullName evidence="1">YkuG protein</fullName>
    </submittedName>
</protein>
<dbReference type="Gene3D" id="3.20.20.80">
    <property type="entry name" value="Glycosidases"/>
    <property type="match status" value="1"/>
</dbReference>
<dbReference type="RefSeq" id="WP_079164642.1">
    <property type="nucleotide sequence ID" value="NZ_CP016438.1"/>
</dbReference>
<dbReference type="Pfam" id="PF01471">
    <property type="entry name" value="PG_binding_1"/>
    <property type="match status" value="2"/>
</dbReference>
<dbReference type="CDD" id="cd06418">
    <property type="entry name" value="GH25_BacA-like"/>
    <property type="match status" value="1"/>
</dbReference>
<proteinExistence type="predicted"/>
<reference evidence="1 2" key="1">
    <citation type="submission" date="2016-07" db="EMBL/GenBank/DDBJ databases">
        <title>Enhancement of antibiotic productionsby engineered nitrateutilization in actinobacteria.</title>
        <authorList>
            <person name="Meng S.C."/>
        </authorList>
    </citation>
    <scope>NUCLEOTIDE SEQUENCE [LARGE SCALE GENOMIC DNA]</scope>
    <source>
        <strain evidence="1 2">NRRL 2936</strain>
    </source>
</reference>